<comment type="caution">
    <text evidence="1">The sequence shown here is derived from an EMBL/GenBank/DDBJ whole genome shotgun (WGS) entry which is preliminary data.</text>
</comment>
<dbReference type="EMBL" id="QMDL01000002">
    <property type="protein sequence ID" value="RMJ04168.1"/>
    <property type="molecule type" value="Genomic_DNA"/>
</dbReference>
<reference evidence="1 2" key="1">
    <citation type="submission" date="2018-08" db="EMBL/GenBank/DDBJ databases">
        <title>Whole Genome Sequence of the Moderate Halophilic Marine Bacterium Marinobacter litoralis Sw-45.</title>
        <authorList>
            <person name="Musa H."/>
        </authorList>
    </citation>
    <scope>NUCLEOTIDE SEQUENCE [LARGE SCALE GENOMIC DNA]</scope>
    <source>
        <strain evidence="1 2">Sw-45</strain>
    </source>
</reference>
<evidence type="ECO:0000313" key="2">
    <source>
        <dbReference type="Proteomes" id="UP000265903"/>
    </source>
</evidence>
<sequence length="125" mass="13625">MKFPIVTVTLVVAALGYVFWNQTQPDPAQVGAADFANLEAKPVDRSAVVDLAISRIQDLCEEATANADSSEAEEECVALAESRTSSCRRAVYDRFPEKVRSDAVFRDVSITTMNCLVRQSGVVQP</sequence>
<evidence type="ECO:0000313" key="1">
    <source>
        <dbReference type="EMBL" id="RMJ04168.1"/>
    </source>
</evidence>
<dbReference type="RefSeq" id="WP_114334271.1">
    <property type="nucleotide sequence ID" value="NZ_QMDL01000002.1"/>
</dbReference>
<dbReference type="AlphaFoldDB" id="A0A3M2RG00"/>
<protein>
    <submittedName>
        <fullName evidence="1">Uncharacterized protein</fullName>
    </submittedName>
</protein>
<keyword evidence="2" id="KW-1185">Reference proteome</keyword>
<dbReference type="Proteomes" id="UP000265903">
    <property type="component" value="Unassembled WGS sequence"/>
</dbReference>
<name>A0A3M2RG00_9GAMM</name>
<accession>A0A3M2RG00</accession>
<proteinExistence type="predicted"/>
<organism evidence="1 2">
    <name type="scientific">Marinobacter litoralis</name>
    <dbReference type="NCBI Taxonomy" id="187981"/>
    <lineage>
        <taxon>Bacteria</taxon>
        <taxon>Pseudomonadati</taxon>
        <taxon>Pseudomonadota</taxon>
        <taxon>Gammaproteobacteria</taxon>
        <taxon>Pseudomonadales</taxon>
        <taxon>Marinobacteraceae</taxon>
        <taxon>Marinobacter</taxon>
    </lineage>
</organism>
<dbReference type="OrthoDB" id="6367234at2"/>
<gene>
    <name evidence="1" type="ORF">DOQ08_01488</name>
</gene>